<keyword evidence="5" id="KW-1185">Reference proteome</keyword>
<evidence type="ECO:0000313" key="4">
    <source>
        <dbReference type="EMBL" id="MBK3517078.1"/>
    </source>
</evidence>
<dbReference type="Gene3D" id="3.40.50.1110">
    <property type="entry name" value="SGNH hydrolase"/>
    <property type="match status" value="2"/>
</dbReference>
<sequence>MINLKIILTLVAIAISTQISKADINVADIFSDNMVLQRNLAVKVWGSADPGEKVLLSFKGQKLKTKTDNKGRWSVLLKPMQAGGPYEMTISGKNEVVLKNILIGDVWICSGQSNMQWPVSKSNNAEQEIKEANYPNIRLFEVPRSVSNVPVDNIPFAKWKECSPETVKNFSAVGYYFGRDLQKEIDVPIGLIHTSWGGTCVETWTSKVSITKLPKYEDFGARIDNYDVLTMAQKFEDDLKEALGGFPEKEVGMKEKWMLPNTDRSDWLSMTLPTLWENAGYKRLNGRVWFSYDINLSAEQLDTTAQLHLGKIHDSDISWVNGQRVGGLNWANEVERVYPVPAQLLKVGKNNISVRVEDKYYKGGFASKADKLFLQLGEKKLPLSGEWQFKVDTVIPDFKPFPNDVPSLLYNAMIHPLIPYGIKGVIWYQGESNTPRSKEYELTFPNMINNWREDWQQGDFPFLFVQLANYQQPVKKPKDDAWAELRESQAKTLHLDNTGMAVAIDIGEANDIHPKNKQEVGNRLMLSALKVAYGKDIVHSGPIYKSMQIDENKVIISFDHIGSGLIVKNKHGYINEFEIAGDDKLFHWAKAKLDGDKIIVWSDQVEKPIAVRFGWSINPAEFNLYNQEGLPASPFRTDDWESMTDGLSFDN</sequence>
<dbReference type="Pfam" id="PF03629">
    <property type="entry name" value="SASA"/>
    <property type="match status" value="2"/>
</dbReference>
<dbReference type="InterPro" id="IPR036514">
    <property type="entry name" value="SGNH_hydro_sf"/>
</dbReference>
<dbReference type="SUPFAM" id="SSF49785">
    <property type="entry name" value="Galactose-binding domain-like"/>
    <property type="match status" value="1"/>
</dbReference>
<feature type="chain" id="PRO_5046227277" evidence="2">
    <location>
        <begin position="22"/>
        <end position="651"/>
    </location>
</feature>
<keyword evidence="2" id="KW-0732">Signal</keyword>
<protein>
    <submittedName>
        <fullName evidence="4">Sialate O-acetylesterase</fullName>
    </submittedName>
</protein>
<dbReference type="InterPro" id="IPR005181">
    <property type="entry name" value="SASA"/>
</dbReference>
<proteinExistence type="predicted"/>
<feature type="domain" description="Sialate O-acetylesterase" evidence="3">
    <location>
        <begin position="105"/>
        <end position="222"/>
    </location>
</feature>
<keyword evidence="1" id="KW-0378">Hydrolase</keyword>
<dbReference type="InterPro" id="IPR039329">
    <property type="entry name" value="SIAE"/>
</dbReference>
<comment type="caution">
    <text evidence="4">The sequence shown here is derived from an EMBL/GenBank/DDBJ whole genome shotgun (WGS) entry which is preliminary data.</text>
</comment>
<evidence type="ECO:0000313" key="5">
    <source>
        <dbReference type="Proteomes" id="UP000605676"/>
    </source>
</evidence>
<feature type="domain" description="Sialate O-acetylesterase" evidence="3">
    <location>
        <begin position="421"/>
        <end position="524"/>
    </location>
</feature>
<organism evidence="4 5">
    <name type="scientific">Carboxylicivirga marina</name>
    <dbReference type="NCBI Taxonomy" id="2800988"/>
    <lineage>
        <taxon>Bacteria</taxon>
        <taxon>Pseudomonadati</taxon>
        <taxon>Bacteroidota</taxon>
        <taxon>Bacteroidia</taxon>
        <taxon>Marinilabiliales</taxon>
        <taxon>Marinilabiliaceae</taxon>
        <taxon>Carboxylicivirga</taxon>
    </lineage>
</organism>
<dbReference type="Gene3D" id="2.60.120.260">
    <property type="entry name" value="Galactose-binding domain-like"/>
    <property type="match status" value="1"/>
</dbReference>
<dbReference type="Proteomes" id="UP000605676">
    <property type="component" value="Unassembled WGS sequence"/>
</dbReference>
<accession>A0ABS1HIF1</accession>
<dbReference type="EMBL" id="JAENRR010000012">
    <property type="protein sequence ID" value="MBK3517078.1"/>
    <property type="molecule type" value="Genomic_DNA"/>
</dbReference>
<dbReference type="RefSeq" id="WP_200464307.1">
    <property type="nucleotide sequence ID" value="NZ_JAENRR010000012.1"/>
</dbReference>
<evidence type="ECO:0000256" key="1">
    <source>
        <dbReference type="ARBA" id="ARBA00022801"/>
    </source>
</evidence>
<dbReference type="PANTHER" id="PTHR22901:SF0">
    <property type="entry name" value="SIALATE O-ACETYLESTERASE"/>
    <property type="match status" value="1"/>
</dbReference>
<dbReference type="SUPFAM" id="SSF52266">
    <property type="entry name" value="SGNH hydrolase"/>
    <property type="match status" value="1"/>
</dbReference>
<reference evidence="4 5" key="1">
    <citation type="submission" date="2021-01" db="EMBL/GenBank/DDBJ databases">
        <title>Carboxyliciviraga sp.nov., isolated from coastal sediments.</title>
        <authorList>
            <person name="Lu D."/>
            <person name="Zhang T."/>
        </authorList>
    </citation>
    <scope>NUCLEOTIDE SEQUENCE [LARGE SCALE GENOMIC DNA]</scope>
    <source>
        <strain evidence="4 5">N1Y132</strain>
    </source>
</reference>
<name>A0ABS1HIF1_9BACT</name>
<feature type="signal peptide" evidence="2">
    <location>
        <begin position="1"/>
        <end position="21"/>
    </location>
</feature>
<evidence type="ECO:0000259" key="3">
    <source>
        <dbReference type="Pfam" id="PF03629"/>
    </source>
</evidence>
<dbReference type="InterPro" id="IPR008979">
    <property type="entry name" value="Galactose-bd-like_sf"/>
</dbReference>
<dbReference type="PANTHER" id="PTHR22901">
    <property type="entry name" value="SIALATE O-ACETYLESTERASE"/>
    <property type="match status" value="1"/>
</dbReference>
<gene>
    <name evidence="4" type="ORF">JIV24_06965</name>
</gene>
<evidence type="ECO:0000256" key="2">
    <source>
        <dbReference type="SAM" id="SignalP"/>
    </source>
</evidence>